<dbReference type="EMBL" id="AWGB01000041">
    <property type="protein sequence ID" value="ESQ87812.1"/>
    <property type="molecule type" value="Genomic_DNA"/>
</dbReference>
<feature type="coiled-coil region" evidence="1">
    <location>
        <begin position="336"/>
        <end position="384"/>
    </location>
</feature>
<comment type="caution">
    <text evidence="3">The sequence shown here is derived from an EMBL/GenBank/DDBJ whole genome shotgun (WGS) entry which is preliminary data.</text>
</comment>
<evidence type="ECO:0000256" key="2">
    <source>
        <dbReference type="SAM" id="Phobius"/>
    </source>
</evidence>
<keyword evidence="1" id="KW-0175">Coiled coil</keyword>
<dbReference type="STRING" id="1121022.GCA_000376105_03651"/>
<keyword evidence="2" id="KW-0472">Membrane</keyword>
<accession>V4P1E3</accession>
<gene>
    <name evidence="3" type="ORF">ABENE_16805</name>
</gene>
<feature type="coiled-coil region" evidence="1">
    <location>
        <begin position="224"/>
        <end position="272"/>
    </location>
</feature>
<dbReference type="PATRIC" id="fig|1121022.4.peg.3417"/>
<evidence type="ECO:0000313" key="3">
    <source>
        <dbReference type="EMBL" id="ESQ87812.1"/>
    </source>
</evidence>
<dbReference type="AlphaFoldDB" id="V4P1E3"/>
<feature type="transmembrane region" description="Helical" evidence="2">
    <location>
        <begin position="507"/>
        <end position="529"/>
    </location>
</feature>
<feature type="transmembrane region" description="Helical" evidence="2">
    <location>
        <begin position="169"/>
        <end position="189"/>
    </location>
</feature>
<dbReference type="RefSeq" id="WP_018083334.1">
    <property type="nucleotide sequence ID" value="NZ_AQWM01000029.1"/>
</dbReference>
<feature type="transmembrane region" description="Helical" evidence="2">
    <location>
        <begin position="62"/>
        <end position="84"/>
    </location>
</feature>
<keyword evidence="2" id="KW-1133">Transmembrane helix</keyword>
<feature type="transmembrane region" description="Helical" evidence="2">
    <location>
        <begin position="105"/>
        <end position="131"/>
    </location>
</feature>
<evidence type="ECO:0000256" key="1">
    <source>
        <dbReference type="SAM" id="Coils"/>
    </source>
</evidence>
<evidence type="ECO:0000313" key="4">
    <source>
        <dbReference type="Proteomes" id="UP000017837"/>
    </source>
</evidence>
<organism evidence="3 4">
    <name type="scientific">Asticcacaulis benevestitus DSM 16100 = ATCC BAA-896</name>
    <dbReference type="NCBI Taxonomy" id="1121022"/>
    <lineage>
        <taxon>Bacteria</taxon>
        <taxon>Pseudomonadati</taxon>
        <taxon>Pseudomonadota</taxon>
        <taxon>Alphaproteobacteria</taxon>
        <taxon>Caulobacterales</taxon>
        <taxon>Caulobacteraceae</taxon>
        <taxon>Asticcacaulis</taxon>
    </lineage>
</organism>
<feature type="transmembrane region" description="Helical" evidence="2">
    <location>
        <begin position="427"/>
        <end position="450"/>
    </location>
</feature>
<name>V4P1E3_9CAUL</name>
<keyword evidence="4" id="KW-1185">Reference proteome</keyword>
<sequence length="787" mass="85973">MADGSNFKSENLMDEEVAPKSGMPTGPRLSFLVATGWLIATIVCFALSVWCFKHGIAKFAPYWPLEWFIAILGSILLSSVIASWDKVQSSNTVGKNGKEPAWFSLRLALSQAPIVEFGIGVVVTYGLFLIFEAFEVAEAVEKVPSQSLMEEKSNIVRILLSQLTVAPPYFWYFVFLCAGLAVVISVPFARNKVMKAARKKFGDITESELTRKTKEFLHLETRSVPATEKDCKQVEDKVVELEELLKEHLNRKAELLTEIDETEASIDEKTDRWGALGKEVAAFETIADEFNALVDSAGDLSNSLKSQAFVTDGAESLRIDSVNFLGEVDLESGRYNAGWRALAAKAKTEILQLEKEIISLKSKAAALKDELAAILVAIKEIEAQLKLAKEFLAFCKLPGKPGSVDVPVWGIFETRTITKTIEPASDLAEFFSGLMIVLLTLNMFFIAPAIEVGHGEMTGIGSVNWVRVGFLLVVLAIIPMAQAMRAIKLTLAPSEKTGFFHATSPRAMGLIAAGLLVAFCSISLLLPAIPAPPVKPEFAPAMSELQLSCATGSGVPRANWSFGKTSSFDMIEHSLLTCEPTEPLDEKTTFVAVVGVASQEGNPDIEEKRAQSRADTLAIRVHDTNRQWTGPIIKLVVGKALKSKIIDVSQYNNPKLDHRTQRDLIVLRETRTVKPLDQSKTPAAASSNLADLPRQYALAGEHLKSIITSIGTKPISTEQVYVAPDEGAIKAMANKVLAEFKIFNKYKKDATSIVVTKCMNTGPDHIYQCELGQEAAQAETSSDAQKK</sequence>
<dbReference type="Proteomes" id="UP000017837">
    <property type="component" value="Unassembled WGS sequence"/>
</dbReference>
<feature type="transmembrane region" description="Helical" evidence="2">
    <location>
        <begin position="29"/>
        <end position="50"/>
    </location>
</feature>
<protein>
    <submittedName>
        <fullName evidence="3">Uncharacterized protein</fullName>
    </submittedName>
</protein>
<proteinExistence type="predicted"/>
<reference evidence="3 4" key="1">
    <citation type="journal article" date="2014" name="Nature">
        <title>Sequential evolution of bacterial morphology by co-option of a developmental regulator.</title>
        <authorList>
            <person name="Jiang C."/>
            <person name="Brown P.J."/>
            <person name="Ducret A."/>
            <person name="Brun Y.V."/>
        </authorList>
    </citation>
    <scope>NUCLEOTIDE SEQUENCE [LARGE SCALE GENOMIC DNA]</scope>
    <source>
        <strain evidence="3 4">DSM 16100</strain>
    </source>
</reference>
<feature type="transmembrane region" description="Helical" evidence="2">
    <location>
        <begin position="465"/>
        <end position="487"/>
    </location>
</feature>
<keyword evidence="2" id="KW-0812">Transmembrane</keyword>